<organism evidence="8 9">
    <name type="scientific">Streptococcus hyointestinalis</name>
    <dbReference type="NCBI Taxonomy" id="1337"/>
    <lineage>
        <taxon>Bacteria</taxon>
        <taxon>Bacillati</taxon>
        <taxon>Bacillota</taxon>
        <taxon>Bacilli</taxon>
        <taxon>Lactobacillales</taxon>
        <taxon>Streptococcaceae</taxon>
        <taxon>Streptococcus</taxon>
    </lineage>
</organism>
<keyword evidence="1" id="KW-0134">Cell wall</keyword>
<keyword evidence="9" id="KW-1185">Reference proteome</keyword>
<feature type="compositionally biased region" description="Polar residues" evidence="5">
    <location>
        <begin position="637"/>
        <end position="690"/>
    </location>
</feature>
<feature type="compositionally biased region" description="Polar residues" evidence="5">
    <location>
        <begin position="716"/>
        <end position="729"/>
    </location>
</feature>
<name>A0A380K5Z2_9STRE</name>
<feature type="compositionally biased region" description="Low complexity" evidence="5">
    <location>
        <begin position="553"/>
        <end position="570"/>
    </location>
</feature>
<evidence type="ECO:0000256" key="3">
    <source>
        <dbReference type="ARBA" id="ARBA00022729"/>
    </source>
</evidence>
<dbReference type="AlphaFoldDB" id="A0A380K5Z2"/>
<dbReference type="InterPro" id="IPR025584">
    <property type="entry name" value="Cthe_2159"/>
</dbReference>
<keyword evidence="4" id="KW-0572">Peptidoglycan-anchor</keyword>
<gene>
    <name evidence="8" type="ORF">NCTC12224_00863</name>
</gene>
<evidence type="ECO:0000256" key="5">
    <source>
        <dbReference type="SAM" id="MobiDB-lite"/>
    </source>
</evidence>
<feature type="region of interest" description="Disordered" evidence="5">
    <location>
        <begin position="38"/>
        <end position="178"/>
    </location>
</feature>
<dbReference type="NCBIfam" id="TIGR01168">
    <property type="entry name" value="YSIRK_signal"/>
    <property type="match status" value="1"/>
</dbReference>
<keyword evidence="2" id="KW-0964">Secreted</keyword>
<evidence type="ECO:0000256" key="6">
    <source>
        <dbReference type="SAM" id="SignalP"/>
    </source>
</evidence>
<protein>
    <submittedName>
        <fullName evidence="8">Signal peptide</fullName>
    </submittedName>
</protein>
<dbReference type="Proteomes" id="UP000254924">
    <property type="component" value="Unassembled WGS sequence"/>
</dbReference>
<feature type="compositionally biased region" description="Low complexity" evidence="5">
    <location>
        <begin position="38"/>
        <end position="110"/>
    </location>
</feature>
<feature type="compositionally biased region" description="Polar residues" evidence="5">
    <location>
        <begin position="737"/>
        <end position="757"/>
    </location>
</feature>
<feature type="compositionally biased region" description="Low complexity" evidence="5">
    <location>
        <begin position="691"/>
        <end position="703"/>
    </location>
</feature>
<feature type="chain" id="PRO_5016689515" evidence="6">
    <location>
        <begin position="39"/>
        <end position="787"/>
    </location>
</feature>
<accession>A0A380K5Z2</accession>
<dbReference type="InterPro" id="IPR019931">
    <property type="entry name" value="LPXTG_anchor"/>
</dbReference>
<reference evidence="8 9" key="1">
    <citation type="submission" date="2018-06" db="EMBL/GenBank/DDBJ databases">
        <authorList>
            <consortium name="Pathogen Informatics"/>
            <person name="Doyle S."/>
        </authorList>
    </citation>
    <scope>NUCLEOTIDE SEQUENCE [LARGE SCALE GENOMIC DNA]</scope>
    <source>
        <strain evidence="8 9">NCTC12224</strain>
    </source>
</reference>
<feature type="signal peptide" evidence="6">
    <location>
        <begin position="1"/>
        <end position="38"/>
    </location>
</feature>
<evidence type="ECO:0000259" key="7">
    <source>
        <dbReference type="PROSITE" id="PS50847"/>
    </source>
</evidence>
<proteinExistence type="predicted"/>
<dbReference type="NCBIfam" id="TIGR01167">
    <property type="entry name" value="LPXTG_anchor"/>
    <property type="match status" value="1"/>
</dbReference>
<dbReference type="InterPro" id="IPR005877">
    <property type="entry name" value="YSIRK_signal_dom"/>
</dbReference>
<evidence type="ECO:0000256" key="4">
    <source>
        <dbReference type="ARBA" id="ARBA00023088"/>
    </source>
</evidence>
<keyword evidence="3 6" id="KW-0732">Signal</keyword>
<dbReference type="Pfam" id="PF04650">
    <property type="entry name" value="YSIRK_signal"/>
    <property type="match status" value="1"/>
</dbReference>
<feature type="region of interest" description="Disordered" evidence="5">
    <location>
        <begin position="553"/>
        <end position="757"/>
    </location>
</feature>
<feature type="compositionally biased region" description="Low complexity" evidence="5">
    <location>
        <begin position="127"/>
        <end position="178"/>
    </location>
</feature>
<feature type="domain" description="Gram-positive cocci surface proteins LPxTG" evidence="7">
    <location>
        <begin position="751"/>
        <end position="787"/>
    </location>
</feature>
<evidence type="ECO:0000313" key="9">
    <source>
        <dbReference type="Proteomes" id="UP000254924"/>
    </source>
</evidence>
<dbReference type="PROSITE" id="PS50847">
    <property type="entry name" value="GRAM_POS_ANCHORING"/>
    <property type="match status" value="1"/>
</dbReference>
<evidence type="ECO:0000256" key="1">
    <source>
        <dbReference type="ARBA" id="ARBA00022512"/>
    </source>
</evidence>
<evidence type="ECO:0000256" key="2">
    <source>
        <dbReference type="ARBA" id="ARBA00022525"/>
    </source>
</evidence>
<dbReference type="Pfam" id="PF14262">
    <property type="entry name" value="Cthe_2159"/>
    <property type="match status" value="1"/>
</dbReference>
<dbReference type="Pfam" id="PF00746">
    <property type="entry name" value="Gram_pos_anchor"/>
    <property type="match status" value="1"/>
</dbReference>
<dbReference type="EMBL" id="UHFN01000007">
    <property type="protein sequence ID" value="SUN60413.1"/>
    <property type="molecule type" value="Genomic_DNA"/>
</dbReference>
<evidence type="ECO:0000313" key="8">
    <source>
        <dbReference type="EMBL" id="SUN60413.1"/>
    </source>
</evidence>
<feature type="compositionally biased region" description="Polar residues" evidence="5">
    <location>
        <begin position="117"/>
        <end position="126"/>
    </location>
</feature>
<sequence>MTSKHTKQTFSFRKFKFGLASALIGLTTFGIMAGSASADEASSSEPSSALVTQTSDSTTTDTEASTATTDTSSSATTDATSTDTTASTTPSTATAASTESSSTASNSSEKASADSVVATTEASTDVSAESETNTSQESTTTENTTDTSASTEDTDNATSETSTASASDSTTDTQSVTVSADTTTTIADNTSYVISSAGTYTFTGTATNSSIIVSDDVSGQVTVNLDNVNITNSAPAISSQGLATVLLATSGTNNITSTSSVGINVSGDLNFSGDGYTAIASGSGSNGIYGDTVTIESGTYVISSGSDGIEATTAINLLGGDITIIAGGQGMATIDTENLTIGDITIDGANLTITSTDRGIHAGHNFTLNSGNVSIKTDDEGIEAWYLTINGGTLYVDAADDGLNATPNANAGMLATDQIELNINGGTVYVNAGGDGFDSNGNLTITGGTIVVYGGSGQDGTDTALGYDGEGIITGGTLIAGSANAAMAEAFDSSSSQDFLATNLTASAGETVTITDSAGNTVTSFTTPISLAHLVYSSASLTDGSDYTITTGSNTTTTTASTEYTNTNAPGGQGGPMNGQMPGDGTTPPALPDGTTPSDMPTPPNGSGAFDGTVPSDVPTPPNETNGTTPPERPTGDNNDQATTNQPQVPSNQGAEQGIDSSIDTTSAQAPTEMTPPNGQDLPSDNGTAPTGNNFGETGNGNFAPSQMPPVDGKSAPTNQAPAMQTPSQAGEAGLTLASQTNSQKATTTSLPETGESQSRFEYAGVGLIGLATTLGLAGLKKKKEDA</sequence>